<accession>A0A0E9V7M9</accession>
<proteinExistence type="predicted"/>
<protein>
    <submittedName>
        <fullName evidence="1">Uncharacterized protein</fullName>
    </submittedName>
</protein>
<reference evidence="1" key="1">
    <citation type="submission" date="2014-11" db="EMBL/GenBank/DDBJ databases">
        <authorList>
            <person name="Amaro Gonzalez C."/>
        </authorList>
    </citation>
    <scope>NUCLEOTIDE SEQUENCE</scope>
</reference>
<evidence type="ECO:0000313" key="1">
    <source>
        <dbReference type="EMBL" id="JAH74052.1"/>
    </source>
</evidence>
<reference evidence="1" key="2">
    <citation type="journal article" date="2015" name="Fish Shellfish Immunol.">
        <title>Early steps in the European eel (Anguilla anguilla)-Vibrio vulnificus interaction in the gills: Role of the RtxA13 toxin.</title>
        <authorList>
            <person name="Callol A."/>
            <person name="Pajuelo D."/>
            <person name="Ebbesson L."/>
            <person name="Teles M."/>
            <person name="MacKenzie S."/>
            <person name="Amaro C."/>
        </authorList>
    </citation>
    <scope>NUCLEOTIDE SEQUENCE</scope>
</reference>
<name>A0A0E9V7M9_ANGAN</name>
<organism evidence="1">
    <name type="scientific">Anguilla anguilla</name>
    <name type="common">European freshwater eel</name>
    <name type="synonym">Muraena anguilla</name>
    <dbReference type="NCBI Taxonomy" id="7936"/>
    <lineage>
        <taxon>Eukaryota</taxon>
        <taxon>Metazoa</taxon>
        <taxon>Chordata</taxon>
        <taxon>Craniata</taxon>
        <taxon>Vertebrata</taxon>
        <taxon>Euteleostomi</taxon>
        <taxon>Actinopterygii</taxon>
        <taxon>Neopterygii</taxon>
        <taxon>Teleostei</taxon>
        <taxon>Anguilliformes</taxon>
        <taxon>Anguillidae</taxon>
        <taxon>Anguilla</taxon>
    </lineage>
</organism>
<sequence length="34" mass="4195">MRHPILNNRNLFWFFFLPRDPKVKHVSNTKQSLL</sequence>
<dbReference type="AlphaFoldDB" id="A0A0E9V7M9"/>
<dbReference type="EMBL" id="GBXM01034525">
    <property type="protein sequence ID" value="JAH74052.1"/>
    <property type="molecule type" value="Transcribed_RNA"/>
</dbReference>